<dbReference type="InterPro" id="IPR029045">
    <property type="entry name" value="ClpP/crotonase-like_dom_sf"/>
</dbReference>
<reference evidence="2 3" key="1">
    <citation type="submission" date="2018-02" db="EMBL/GenBank/DDBJ databases">
        <title>Genomic Encyclopedia of Archaeal and Bacterial Type Strains, Phase II (KMG-II): from individual species to whole genera.</title>
        <authorList>
            <person name="Goeker M."/>
        </authorList>
    </citation>
    <scope>NUCLEOTIDE SEQUENCE [LARGE SCALE GENOMIC DNA]</scope>
    <source>
        <strain evidence="2 3">DSM 22857</strain>
    </source>
</reference>
<dbReference type="SMART" id="SM00245">
    <property type="entry name" value="TSPc"/>
    <property type="match status" value="1"/>
</dbReference>
<dbReference type="CDD" id="cd06567">
    <property type="entry name" value="Peptidase_S41"/>
    <property type="match status" value="1"/>
</dbReference>
<dbReference type="GO" id="GO:0004175">
    <property type="term" value="F:endopeptidase activity"/>
    <property type="evidence" value="ECO:0007669"/>
    <property type="project" value="TreeGrafter"/>
</dbReference>
<organism evidence="2 3">
    <name type="scientific">Kineococcus xinjiangensis</name>
    <dbReference type="NCBI Taxonomy" id="512762"/>
    <lineage>
        <taxon>Bacteria</taxon>
        <taxon>Bacillati</taxon>
        <taxon>Actinomycetota</taxon>
        <taxon>Actinomycetes</taxon>
        <taxon>Kineosporiales</taxon>
        <taxon>Kineosporiaceae</taxon>
        <taxon>Kineococcus</taxon>
    </lineage>
</organism>
<protein>
    <submittedName>
        <fullName evidence="2">Peptidase S41-like protein</fullName>
    </submittedName>
</protein>
<accession>A0A2S6IBV5</accession>
<dbReference type="GO" id="GO:0030288">
    <property type="term" value="C:outer membrane-bounded periplasmic space"/>
    <property type="evidence" value="ECO:0007669"/>
    <property type="project" value="TreeGrafter"/>
</dbReference>
<dbReference type="OrthoDB" id="7314861at2"/>
<dbReference type="GO" id="GO:0006508">
    <property type="term" value="P:proteolysis"/>
    <property type="evidence" value="ECO:0007669"/>
    <property type="project" value="InterPro"/>
</dbReference>
<evidence type="ECO:0000313" key="3">
    <source>
        <dbReference type="Proteomes" id="UP000239485"/>
    </source>
</evidence>
<dbReference type="GO" id="GO:0007165">
    <property type="term" value="P:signal transduction"/>
    <property type="evidence" value="ECO:0007669"/>
    <property type="project" value="TreeGrafter"/>
</dbReference>
<dbReference type="RefSeq" id="WP_104435933.1">
    <property type="nucleotide sequence ID" value="NZ_PTJD01000028.1"/>
</dbReference>
<dbReference type="GO" id="GO:0008236">
    <property type="term" value="F:serine-type peptidase activity"/>
    <property type="evidence" value="ECO:0007669"/>
    <property type="project" value="InterPro"/>
</dbReference>
<evidence type="ECO:0000313" key="2">
    <source>
        <dbReference type="EMBL" id="PPK90174.1"/>
    </source>
</evidence>
<feature type="domain" description="Tail specific protease" evidence="1">
    <location>
        <begin position="58"/>
        <end position="269"/>
    </location>
</feature>
<dbReference type="EMBL" id="PTJD01000028">
    <property type="protein sequence ID" value="PPK90174.1"/>
    <property type="molecule type" value="Genomic_DNA"/>
</dbReference>
<dbReference type="Pfam" id="PF03572">
    <property type="entry name" value="Peptidase_S41"/>
    <property type="match status" value="1"/>
</dbReference>
<dbReference type="PANTHER" id="PTHR32060:SF30">
    <property type="entry name" value="CARBOXY-TERMINAL PROCESSING PROTEASE CTPA"/>
    <property type="match status" value="1"/>
</dbReference>
<dbReference type="Gene3D" id="3.90.226.10">
    <property type="entry name" value="2-enoyl-CoA Hydratase, Chain A, domain 1"/>
    <property type="match status" value="1"/>
</dbReference>
<evidence type="ECO:0000259" key="1">
    <source>
        <dbReference type="SMART" id="SM00245"/>
    </source>
</evidence>
<dbReference type="PANTHER" id="PTHR32060">
    <property type="entry name" value="TAIL-SPECIFIC PROTEASE"/>
    <property type="match status" value="1"/>
</dbReference>
<comment type="caution">
    <text evidence="2">The sequence shown here is derived from an EMBL/GenBank/DDBJ whole genome shotgun (WGS) entry which is preliminary data.</text>
</comment>
<dbReference type="InterPro" id="IPR005151">
    <property type="entry name" value="Tail-specific_protease"/>
</dbReference>
<sequence length="289" mass="30501">MDLGAYARVALTAVEQRALYLRDVDWPSLRNSTLTAAAEAGSVERVHDLLRDAVQQVGGPHSRLLAPGAVPPFDAATQELPTARAVGDVGVLTLPSCRGITKAARAYARAGARALHAMPSVRAWVVDLRANRGGSMWPMLAVAAPLLGGDGTLGSFTTRDGKRIRWWLRRGWVGAGWHPSARSKGPRRLPGPVAVLTGADTASSGEAVAVAFRGLRHVRTYGSPTHGFPTANDVVRLPDGALLLITTATMADRHGVVHDGPLPPDIRVEAPDDPLTAALADLAQQSARE</sequence>
<dbReference type="Proteomes" id="UP000239485">
    <property type="component" value="Unassembled WGS sequence"/>
</dbReference>
<dbReference type="SUPFAM" id="SSF52096">
    <property type="entry name" value="ClpP/crotonase"/>
    <property type="match status" value="1"/>
</dbReference>
<gene>
    <name evidence="2" type="ORF">CLV92_1284</name>
</gene>
<dbReference type="AlphaFoldDB" id="A0A2S6IBV5"/>
<name>A0A2S6IBV5_9ACTN</name>
<proteinExistence type="predicted"/>
<keyword evidence="3" id="KW-1185">Reference proteome</keyword>